<organism evidence="2">
    <name type="scientific">Singulisphaera sp. Ch08</name>
    <dbReference type="NCBI Taxonomy" id="3120278"/>
    <lineage>
        <taxon>Bacteria</taxon>
        <taxon>Pseudomonadati</taxon>
        <taxon>Planctomycetota</taxon>
        <taxon>Planctomycetia</taxon>
        <taxon>Isosphaerales</taxon>
        <taxon>Isosphaeraceae</taxon>
        <taxon>Singulisphaera</taxon>
    </lineage>
</organism>
<name>A0AAU7CNL8_9BACT</name>
<dbReference type="SUPFAM" id="SSF48452">
    <property type="entry name" value="TPR-like"/>
    <property type="match status" value="1"/>
</dbReference>
<keyword evidence="1" id="KW-0175">Coiled coil</keyword>
<dbReference type="SUPFAM" id="SSF52540">
    <property type="entry name" value="P-loop containing nucleoside triphosphate hydrolases"/>
    <property type="match status" value="1"/>
</dbReference>
<reference evidence="2" key="1">
    <citation type="submission" date="2024-05" db="EMBL/GenBank/DDBJ databases">
        <title>Planctomycetes of the genus Singulisphaera possess chitinolytic capabilities.</title>
        <authorList>
            <person name="Ivanova A."/>
        </authorList>
    </citation>
    <scope>NUCLEOTIDE SEQUENCE</scope>
    <source>
        <strain evidence="2">Ch08T</strain>
    </source>
</reference>
<protein>
    <recommendedName>
        <fullName evidence="3">NACHT domain-containing protein</fullName>
    </recommendedName>
</protein>
<accession>A0AAU7CNL8</accession>
<feature type="coiled-coil region" evidence="1">
    <location>
        <begin position="1172"/>
        <end position="1206"/>
    </location>
</feature>
<evidence type="ECO:0000313" key="2">
    <source>
        <dbReference type="EMBL" id="XBH06620.1"/>
    </source>
</evidence>
<evidence type="ECO:0000256" key="1">
    <source>
        <dbReference type="SAM" id="Coils"/>
    </source>
</evidence>
<sequence length="1804" mass="196411">MGKQVPGGRRGGGPDGLFAEDVIRSYADDPNLVPRAWLTRCVELHLADRDCRFVLLQGPSGAGKSTVMASLARGNPGWPRYFIRRDSREPLHSGDARSFLFAIGHQLAAIRPAIFAPDRLEVIVKQRVGKIRPGGKVTGITIQELGASPFYKTALTVEQDVAVVSGDLEGLSVQRFVVEERLLDLSSLQYMALIDPARLLAETEPHARIVVLVDALDELRYQASGESILSWLASAPQLPENVRFVLASRPDSELLGAFKGKKAKWLRTAALDPASREVSDDVALYAAKLVADRVVARAVASCKLKPADVAAGVAERAAGNFQYVTAFFRGVREASRAQDKGAIETLLAREGVPGDLEDLYGFFLTLLKDSVRSEAMAVARGEGRDEASAPAWPAIYQPVLGVLAAAFEPLSLEQVARFIGSRTGLRWVCEALLRMGQFLDDAELARNRYRLYHSSISEFICSPSARDRYAGLVCDAREWHLGIARSYRVPTAAGTPSGEWGEVDWKAVDEYGLRHLSAHLDLSVGDRQGYEDLLALVCRPLMEEKRRRFGSSALLLEDAERALRRAPEMLPAARAGIYRCCFVYATLRSLSANVSDEFVSALAAVGHVRQARLLLNLLPEERRVAAASALADIRWRAGDADDAAALARSALRESRVEKYPNKGALTKAVTILTLAGDANAAAKAALGPRPTNNRFGVVLTAAQKVAGEGRHDLAFTLLKVLTREAPRLDRDWELVDTLARLVEAGMNICQAGATDGPKIELSRMLTRFRGARFEFSETGRRFLEQLVWAWCRLGSPENGVESVAGETDEIAAATLLAVAKRLPAELSRKSARNVLIDAAKRRARSVKSVGPRTSIARAMTGVGQPACARMLVRQTLRDLRKGKPLTWQTHEGLAMTLAGAGAWDELLEVLESLPDAIRKGADEMRARTPEYDDRISDWESESLSQVEVLQSAAGAKTRARSATKGGPDYQPVAGVIGELLQAGQDEAAMRVVRGLPGGLDRVRGSLQVASALQSEFRATQARAALREAIRGVRRWRDDGDDRGYGGTGYGGGGYGGTEYGRNDLDELLDTILLEAGRLGIAVRGLKKAEAGPTIEDLLKSCDEMLDANSRSEARKVLERAMRLRDSGRTGSAANDELLSAISLRFDRAGYRKRALQIARNASSESERSRVLLDLAVRRAAAHEDAVDELLEEVRRSQERVEPSEEESSSEIKIAVALARHGRDQLAGRIADAAVGPDGRLEPEDAANLAEVYLRLGRHPNYRAILAKAAEQYQGEVVAVRTYRGLLTTGHWRPALRLSKHFTDAGRVDLYFDISAGLGDTDPRLADAFVNHAERWAKRQSSEGGRPQKTLSRTSERLAARGEYLRALRIADQLENPLPAKAQVVSLMVGANDVRAASSLVAELFAASLPDTERRSDVWWKLAGALRAVGRVPWAVELIGSIAEPLERGRAFCDLGWAFLWAGESNQCAAVAERALHVLSKCADGAGADDIRMTVTRLLARAGRPTRAKKVWESLSEPGHREKATEDIVRALGADGQVNAAIGLLNTISDYRSWEDAIFALIRAVALRGDLKVARTILSKAESFLGDSYSGQRRGAYYSELLGGGSDRPSWNLLFQPEEIDSSRSKYHERVARFAEFVAETGQIARASAIVEDIPDAIDREEARQSVARIATARLDTASIGRSEQELIAWANIGATLVRQGSVELGARIVERVGRLMRGKAVPGAERVSQALVEPLGRIGQAQEAATLADQLILRSRFDGPAAFLHTLGDVASSLAKLDDGNTLSEIASGILDARQWWPRELVNP</sequence>
<evidence type="ECO:0008006" key="3">
    <source>
        <dbReference type="Google" id="ProtNLM"/>
    </source>
</evidence>
<dbReference type="InterPro" id="IPR027417">
    <property type="entry name" value="P-loop_NTPase"/>
</dbReference>
<gene>
    <name evidence="2" type="ORF">V5E97_11440</name>
</gene>
<dbReference type="InterPro" id="IPR011990">
    <property type="entry name" value="TPR-like_helical_dom_sf"/>
</dbReference>
<dbReference type="EMBL" id="CP155447">
    <property type="protein sequence ID" value="XBH06620.1"/>
    <property type="molecule type" value="Genomic_DNA"/>
</dbReference>
<proteinExistence type="predicted"/>
<dbReference type="Gene3D" id="1.25.40.10">
    <property type="entry name" value="Tetratricopeptide repeat domain"/>
    <property type="match status" value="1"/>
</dbReference>
<dbReference type="RefSeq" id="WP_406699469.1">
    <property type="nucleotide sequence ID" value="NZ_CP155447.1"/>
</dbReference>